<keyword evidence="8" id="KW-1185">Reference proteome</keyword>
<dbReference type="SUPFAM" id="SSF52833">
    <property type="entry name" value="Thioredoxin-like"/>
    <property type="match status" value="1"/>
</dbReference>
<evidence type="ECO:0000256" key="5">
    <source>
        <dbReference type="ARBA" id="ARBA00023284"/>
    </source>
</evidence>
<accession>A0A1H6FTN1</accession>
<evidence type="ECO:0000256" key="4">
    <source>
        <dbReference type="ARBA" id="ARBA00023157"/>
    </source>
</evidence>
<keyword evidence="2" id="KW-0813">Transport</keyword>
<feature type="domain" description="Glutaredoxin" evidence="6">
    <location>
        <begin position="17"/>
        <end position="75"/>
    </location>
</feature>
<sequence>MTDETVTETAHEGVAQVVIYTTEPCPYCTHAKRLLEARGIRYREVNLARDPAGRAELVALTGRYTFPQIVVGDRPIGGFSELLAADRAGRLPELLAA</sequence>
<dbReference type="PANTHER" id="PTHR46679:SF1">
    <property type="entry name" value="GLUTAREDOXIN-2, MITOCHONDRIAL"/>
    <property type="match status" value="1"/>
</dbReference>
<evidence type="ECO:0000259" key="6">
    <source>
        <dbReference type="Pfam" id="PF00462"/>
    </source>
</evidence>
<evidence type="ECO:0000256" key="2">
    <source>
        <dbReference type="ARBA" id="ARBA00022448"/>
    </source>
</evidence>
<keyword evidence="5" id="KW-0676">Redox-active center</keyword>
<dbReference type="PROSITE" id="PS51354">
    <property type="entry name" value="GLUTAREDOXIN_2"/>
    <property type="match status" value="1"/>
</dbReference>
<keyword evidence="4" id="KW-1015">Disulfide bond</keyword>
<evidence type="ECO:0000256" key="3">
    <source>
        <dbReference type="ARBA" id="ARBA00022982"/>
    </source>
</evidence>
<protein>
    <submittedName>
        <fullName evidence="7">Glutaredoxin 3</fullName>
    </submittedName>
</protein>
<dbReference type="InterPro" id="IPR014025">
    <property type="entry name" value="Glutaredoxin_subgr"/>
</dbReference>
<gene>
    <name evidence="7" type="ORF">SAMN02745716_1548</name>
</gene>
<evidence type="ECO:0000256" key="1">
    <source>
        <dbReference type="ARBA" id="ARBA00007787"/>
    </source>
</evidence>
<dbReference type="InterPro" id="IPR036249">
    <property type="entry name" value="Thioredoxin-like_sf"/>
</dbReference>
<reference evidence="8" key="1">
    <citation type="submission" date="2016-10" db="EMBL/GenBank/DDBJ databases">
        <authorList>
            <person name="Varghese N."/>
            <person name="Submissions S."/>
        </authorList>
    </citation>
    <scope>NUCLEOTIDE SEQUENCE [LARGE SCALE GENOMIC DNA]</scope>
    <source>
        <strain evidence="8">ATCC 35263</strain>
    </source>
</reference>
<dbReference type="PROSITE" id="PS00195">
    <property type="entry name" value="GLUTAREDOXIN_1"/>
    <property type="match status" value="1"/>
</dbReference>
<dbReference type="GO" id="GO:0015035">
    <property type="term" value="F:protein-disulfide reductase activity"/>
    <property type="evidence" value="ECO:0007669"/>
    <property type="project" value="TreeGrafter"/>
</dbReference>
<name>A0A1H6FTN1_THEAL</name>
<evidence type="ECO:0000313" key="7">
    <source>
        <dbReference type="EMBL" id="SEH14179.1"/>
    </source>
</evidence>
<dbReference type="OrthoDB" id="8991911at2"/>
<comment type="similarity">
    <text evidence="1">Belongs to the glutaredoxin family.</text>
</comment>
<dbReference type="AlphaFoldDB" id="A0A1H6FTN1"/>
<dbReference type="Proteomes" id="UP000222056">
    <property type="component" value="Unassembled WGS sequence"/>
</dbReference>
<dbReference type="InterPro" id="IPR002109">
    <property type="entry name" value="Glutaredoxin"/>
</dbReference>
<organism evidence="7 8">
    <name type="scientific">Thermoleophilum album</name>
    <dbReference type="NCBI Taxonomy" id="29539"/>
    <lineage>
        <taxon>Bacteria</taxon>
        <taxon>Bacillati</taxon>
        <taxon>Actinomycetota</taxon>
        <taxon>Thermoleophilia</taxon>
        <taxon>Thermoleophilales</taxon>
        <taxon>Thermoleophilaceae</taxon>
        <taxon>Thermoleophilum</taxon>
    </lineage>
</organism>
<dbReference type="STRING" id="29539.SAMN02745716_1548"/>
<proteinExistence type="inferred from homology"/>
<dbReference type="InterPro" id="IPR011767">
    <property type="entry name" value="GLR_AS"/>
</dbReference>
<dbReference type="PANTHER" id="PTHR46679">
    <property type="match status" value="1"/>
</dbReference>
<dbReference type="Pfam" id="PF00462">
    <property type="entry name" value="Glutaredoxin"/>
    <property type="match status" value="1"/>
</dbReference>
<dbReference type="PRINTS" id="PR00160">
    <property type="entry name" value="GLUTAREDOXIN"/>
</dbReference>
<evidence type="ECO:0000313" key="8">
    <source>
        <dbReference type="Proteomes" id="UP000222056"/>
    </source>
</evidence>
<dbReference type="RefSeq" id="WP_093118903.1">
    <property type="nucleotide sequence ID" value="NZ_FNWJ01000002.1"/>
</dbReference>
<keyword evidence="3" id="KW-0249">Electron transport</keyword>
<dbReference type="EMBL" id="FNWJ01000002">
    <property type="protein sequence ID" value="SEH14179.1"/>
    <property type="molecule type" value="Genomic_DNA"/>
</dbReference>
<dbReference type="Gene3D" id="3.40.30.10">
    <property type="entry name" value="Glutaredoxin"/>
    <property type="match status" value="1"/>
</dbReference>